<evidence type="ECO:0000313" key="9">
    <source>
        <dbReference type="Proteomes" id="UP000507222"/>
    </source>
</evidence>
<evidence type="ECO:0000313" key="10">
    <source>
        <dbReference type="Proteomes" id="UP000507245"/>
    </source>
</evidence>
<dbReference type="InterPro" id="IPR049914">
    <property type="entry name" value="PHD1-3/5-6"/>
</dbReference>
<evidence type="ECO:0000256" key="2">
    <source>
        <dbReference type="ARBA" id="ARBA00022771"/>
    </source>
</evidence>
<dbReference type="PANTHER" id="PTHR33304:SF36">
    <property type="entry name" value="GB|AAF26970.1-RELATED"/>
    <property type="match status" value="1"/>
</dbReference>
<name>A0A6J5UYK0_PRUAR</name>
<keyword evidence="3" id="KW-0862">Zinc</keyword>
<dbReference type="Proteomes" id="UP000507222">
    <property type="component" value="Unassembled WGS sequence"/>
</dbReference>
<dbReference type="PANTHER" id="PTHR33304">
    <property type="match status" value="1"/>
</dbReference>
<gene>
    <name evidence="7" type="ORF">CURHAP_LOCUS34109</name>
    <name evidence="8" type="ORF">ORAREDHAP_LOCUS33706</name>
</gene>
<reference evidence="10" key="1">
    <citation type="journal article" date="2020" name="Genome Biol.">
        <title>Gamete binning: chromosome-level and haplotype-resolved genome assembly enabled by high-throughput single-cell sequencing of gamete genomes.</title>
        <authorList>
            <person name="Campoy J.A."/>
            <person name="Sun H."/>
            <person name="Goel M."/>
            <person name="Jiao W.-B."/>
            <person name="Folz-Donahue K."/>
            <person name="Wang N."/>
            <person name="Rubio M."/>
            <person name="Liu C."/>
            <person name="Kukat C."/>
            <person name="Ruiz D."/>
            <person name="Huettel B."/>
            <person name="Schneeberger K."/>
        </authorList>
    </citation>
    <scope>NUCLEOTIDE SEQUENCE [LARGE SCALE GENOMIC DNA]</scope>
    <source>
        <strain evidence="10">cv. Rojo Pasion</strain>
    </source>
</reference>
<dbReference type="InterPro" id="IPR056280">
    <property type="entry name" value="AIPP2-like_SPOC"/>
</dbReference>
<evidence type="ECO:0000313" key="7">
    <source>
        <dbReference type="EMBL" id="CAB4281112.1"/>
    </source>
</evidence>
<dbReference type="OrthoDB" id="1182025at2759"/>
<sequence>MSSGAQKVELPSPRGNLCADAKPKNSIIQGLGLPNILPKPQINLPRNPDLDATWCGSLEILDMVSCGQFCDGFQAHLPGKVHPETVEYSRLMPNVLQYTLLPCSSVLAEIFENDRPTVNDMALLFSPGDFERSKQQYFSLLGLLEMRYMALRSHINGVNLLISSSKRLNLDSCVK</sequence>
<protein>
    <recommendedName>
        <fullName evidence="6">AIPP2-like SPOC-like domain-containing protein</fullName>
    </recommendedName>
</protein>
<reference evidence="7 9" key="2">
    <citation type="submission" date="2020-05" db="EMBL/GenBank/DDBJ databases">
        <authorList>
            <person name="Campoy J."/>
            <person name="Schneeberger K."/>
            <person name="Spophaly S."/>
        </authorList>
    </citation>
    <scope>NUCLEOTIDE SEQUENCE [LARGE SCALE GENOMIC DNA]</scope>
    <source>
        <strain evidence="7">PruArmRojPasFocal</strain>
    </source>
</reference>
<evidence type="ECO:0000256" key="1">
    <source>
        <dbReference type="ARBA" id="ARBA00022723"/>
    </source>
</evidence>
<feature type="domain" description="AIPP2-like SPOC-like" evidence="6">
    <location>
        <begin position="54"/>
        <end position="172"/>
    </location>
</feature>
<evidence type="ECO:0000256" key="5">
    <source>
        <dbReference type="ARBA" id="ARBA00023163"/>
    </source>
</evidence>
<dbReference type="GO" id="GO:0008270">
    <property type="term" value="F:zinc ion binding"/>
    <property type="evidence" value="ECO:0007669"/>
    <property type="project" value="UniProtKB-KW"/>
</dbReference>
<keyword evidence="4" id="KW-0805">Transcription regulation</keyword>
<evidence type="ECO:0000256" key="3">
    <source>
        <dbReference type="ARBA" id="ARBA00022833"/>
    </source>
</evidence>
<keyword evidence="10" id="KW-1185">Reference proteome</keyword>
<evidence type="ECO:0000259" key="6">
    <source>
        <dbReference type="Pfam" id="PF23121"/>
    </source>
</evidence>
<dbReference type="EMBL" id="CAEKKB010000005">
    <property type="protein sequence ID" value="CAB4311523.1"/>
    <property type="molecule type" value="Genomic_DNA"/>
</dbReference>
<dbReference type="Proteomes" id="UP000507245">
    <property type="component" value="Unassembled WGS sequence"/>
</dbReference>
<keyword evidence="1" id="KW-0479">Metal-binding</keyword>
<evidence type="ECO:0000256" key="4">
    <source>
        <dbReference type="ARBA" id="ARBA00023015"/>
    </source>
</evidence>
<dbReference type="Pfam" id="PF23121">
    <property type="entry name" value="SPOC_AIPP2"/>
    <property type="match status" value="1"/>
</dbReference>
<dbReference type="EMBL" id="CAEKDK010000005">
    <property type="protein sequence ID" value="CAB4281112.1"/>
    <property type="molecule type" value="Genomic_DNA"/>
</dbReference>
<keyword evidence="2" id="KW-0863">Zinc-finger</keyword>
<evidence type="ECO:0000313" key="8">
    <source>
        <dbReference type="EMBL" id="CAB4311523.1"/>
    </source>
</evidence>
<dbReference type="GO" id="GO:0034244">
    <property type="term" value="P:negative regulation of transcription elongation by RNA polymerase II"/>
    <property type="evidence" value="ECO:0007669"/>
    <property type="project" value="InterPro"/>
</dbReference>
<dbReference type="AlphaFoldDB" id="A0A6J5UYK0"/>
<keyword evidence="5" id="KW-0804">Transcription</keyword>
<accession>A0A6J5UYK0</accession>
<dbReference type="GO" id="GO:0140566">
    <property type="term" value="F:histone reader activity"/>
    <property type="evidence" value="ECO:0007669"/>
    <property type="project" value="InterPro"/>
</dbReference>
<proteinExistence type="predicted"/>
<organism evidence="7 9">
    <name type="scientific">Prunus armeniaca</name>
    <name type="common">Apricot</name>
    <name type="synonym">Armeniaca vulgaris</name>
    <dbReference type="NCBI Taxonomy" id="36596"/>
    <lineage>
        <taxon>Eukaryota</taxon>
        <taxon>Viridiplantae</taxon>
        <taxon>Streptophyta</taxon>
        <taxon>Embryophyta</taxon>
        <taxon>Tracheophyta</taxon>
        <taxon>Spermatophyta</taxon>
        <taxon>Magnoliopsida</taxon>
        <taxon>eudicotyledons</taxon>
        <taxon>Gunneridae</taxon>
        <taxon>Pentapetalae</taxon>
        <taxon>rosids</taxon>
        <taxon>fabids</taxon>
        <taxon>Rosales</taxon>
        <taxon>Rosaceae</taxon>
        <taxon>Amygdaloideae</taxon>
        <taxon>Amygdaleae</taxon>
        <taxon>Prunus</taxon>
    </lineage>
</organism>